<evidence type="ECO:0000259" key="3">
    <source>
        <dbReference type="SMART" id="SM00893"/>
    </source>
</evidence>
<dbReference type="AlphaFoldDB" id="A0A369MFY5"/>
<sequence length="263" mass="27473">MDIAVCIKQTVDTEAEVGVDAEGRALTEGQTLVIDPYSEFAVERAVQLAEEHGGDVSVVCVGGDEAVPAVRHALSMGASAGYLVDDAALAEADAAVKARVLAAALERVPADLVLGGCKSADTAGAQTMPRVSELRGLPCVQVVTALNVDPAAGVAHATREIDDGVAVVDVALPAVITAQQGLAEPRYPNVRAIMQSKKKPVTVWTLADLGIEDALVDPRARRTRVVRYRPKPARQGGRIVEGETVAEAVAATVELLETEAKVW</sequence>
<name>A0A369MFY5_EGGLN</name>
<accession>A0A369MFY5</accession>
<reference evidence="4 5" key="1">
    <citation type="journal article" date="2018" name="Elife">
        <title>Discovery and characterization of a prevalent human gut bacterial enzyme sufficient for the inactivation of a family of plant toxins.</title>
        <authorList>
            <person name="Koppel N."/>
            <person name="Bisanz J.E."/>
            <person name="Pandelia M.E."/>
            <person name="Turnbaugh P.J."/>
            <person name="Balskus E.P."/>
        </authorList>
    </citation>
    <scope>NUCLEOTIDE SEQUENCE [LARGE SCALE GENOMIC DNA]</scope>
    <source>
        <strain evidence="4 5">W1 BHI 6</strain>
    </source>
</reference>
<organism evidence="4 5">
    <name type="scientific">Eggerthella lenta</name>
    <name type="common">Eubacterium lentum</name>
    <dbReference type="NCBI Taxonomy" id="84112"/>
    <lineage>
        <taxon>Bacteria</taxon>
        <taxon>Bacillati</taxon>
        <taxon>Actinomycetota</taxon>
        <taxon>Coriobacteriia</taxon>
        <taxon>Eggerthellales</taxon>
        <taxon>Eggerthellaceae</taxon>
        <taxon>Eggerthella</taxon>
    </lineage>
</organism>
<evidence type="ECO:0000256" key="1">
    <source>
        <dbReference type="ARBA" id="ARBA00011355"/>
    </source>
</evidence>
<dbReference type="InterPro" id="IPR012255">
    <property type="entry name" value="ETF_b"/>
</dbReference>
<feature type="domain" description="Electron transfer flavoprotein alpha/beta-subunit N-terminal" evidence="3">
    <location>
        <begin position="22"/>
        <end position="213"/>
    </location>
</feature>
<dbReference type="GO" id="GO:0009055">
    <property type="term" value="F:electron transfer activity"/>
    <property type="evidence" value="ECO:0007669"/>
    <property type="project" value="InterPro"/>
</dbReference>
<dbReference type="RefSeq" id="WP_114534190.1">
    <property type="nucleotide sequence ID" value="NZ_JAQDVM010000013.1"/>
</dbReference>
<protein>
    <submittedName>
        <fullName evidence="4">Electron transfer flavoprotein subunit beta/FixA family protein</fullName>
    </submittedName>
</protein>
<dbReference type="SUPFAM" id="SSF52402">
    <property type="entry name" value="Adenine nucleotide alpha hydrolases-like"/>
    <property type="match status" value="1"/>
</dbReference>
<evidence type="ECO:0000256" key="2">
    <source>
        <dbReference type="ARBA" id="ARBA00025649"/>
    </source>
</evidence>
<evidence type="ECO:0000313" key="5">
    <source>
        <dbReference type="Proteomes" id="UP000253970"/>
    </source>
</evidence>
<dbReference type="Gene3D" id="3.40.50.620">
    <property type="entry name" value="HUPs"/>
    <property type="match status" value="1"/>
</dbReference>
<dbReference type="InterPro" id="IPR014730">
    <property type="entry name" value="ETF_a/b_N"/>
</dbReference>
<dbReference type="EMBL" id="PPTU01000014">
    <property type="protein sequence ID" value="RDB69385.1"/>
    <property type="molecule type" value="Genomic_DNA"/>
</dbReference>
<dbReference type="Proteomes" id="UP000253970">
    <property type="component" value="Unassembled WGS sequence"/>
</dbReference>
<evidence type="ECO:0000313" key="4">
    <source>
        <dbReference type="EMBL" id="RDB69385.1"/>
    </source>
</evidence>
<comment type="function">
    <text evidence="2">The electron transfer flavoprotein serves as a specific electron acceptor for other dehydrogenases. It transfers the electrons to the main respiratory chain via ETF-ubiquinone oxidoreductase (ETF dehydrogenase).</text>
</comment>
<dbReference type="Pfam" id="PF01012">
    <property type="entry name" value="ETF"/>
    <property type="match status" value="1"/>
</dbReference>
<dbReference type="InterPro" id="IPR033948">
    <property type="entry name" value="ETF_beta_N"/>
</dbReference>
<gene>
    <name evidence="4" type="ORF">C1875_09860</name>
</gene>
<dbReference type="CDD" id="cd01714">
    <property type="entry name" value="ETF_beta"/>
    <property type="match status" value="1"/>
</dbReference>
<comment type="caution">
    <text evidence="4">The sequence shown here is derived from an EMBL/GenBank/DDBJ whole genome shotgun (WGS) entry which is preliminary data.</text>
</comment>
<dbReference type="SMART" id="SM00893">
    <property type="entry name" value="ETF"/>
    <property type="match status" value="1"/>
</dbReference>
<dbReference type="InterPro" id="IPR014729">
    <property type="entry name" value="Rossmann-like_a/b/a_fold"/>
</dbReference>
<dbReference type="PIRSF" id="PIRSF000090">
    <property type="entry name" value="Beta-ETF"/>
    <property type="match status" value="1"/>
</dbReference>
<dbReference type="PANTHER" id="PTHR21294">
    <property type="entry name" value="ELECTRON TRANSFER FLAVOPROTEIN BETA-SUBUNIT"/>
    <property type="match status" value="1"/>
</dbReference>
<comment type="subunit">
    <text evidence="1">Heterodimer of an alpha and a beta subunit.</text>
</comment>
<proteinExistence type="predicted"/>